<gene>
    <name evidence="1" type="ORF">GCM10009409_12590</name>
</gene>
<name>A0ABQ2Q5E8_9GAMM</name>
<dbReference type="InterPro" id="IPR046203">
    <property type="entry name" value="DUF6236"/>
</dbReference>
<evidence type="ECO:0000313" key="1">
    <source>
        <dbReference type="EMBL" id="GGP47385.1"/>
    </source>
</evidence>
<protein>
    <submittedName>
        <fullName evidence="1">Uncharacterized protein</fullName>
    </submittedName>
</protein>
<dbReference type="Proteomes" id="UP000654367">
    <property type="component" value="Unassembled WGS sequence"/>
</dbReference>
<comment type="caution">
    <text evidence="1">The sequence shown here is derived from an EMBL/GenBank/DDBJ whole genome shotgun (WGS) entry which is preliminary data.</text>
</comment>
<evidence type="ECO:0000313" key="2">
    <source>
        <dbReference type="Proteomes" id="UP000654367"/>
    </source>
</evidence>
<dbReference type="Pfam" id="PF19749">
    <property type="entry name" value="DUF6236"/>
    <property type="match status" value="1"/>
</dbReference>
<dbReference type="EMBL" id="BMQV01000008">
    <property type="protein sequence ID" value="GGP47385.1"/>
    <property type="molecule type" value="Genomic_DNA"/>
</dbReference>
<proteinExistence type="predicted"/>
<organism evidence="1 2">
    <name type="scientific">Shewanella saliphila</name>
    <dbReference type="NCBI Taxonomy" id="2282698"/>
    <lineage>
        <taxon>Bacteria</taxon>
        <taxon>Pseudomonadati</taxon>
        <taxon>Pseudomonadota</taxon>
        <taxon>Gammaproteobacteria</taxon>
        <taxon>Alteromonadales</taxon>
        <taxon>Shewanellaceae</taxon>
        <taxon>Shewanella</taxon>
    </lineage>
</organism>
<reference evidence="2" key="1">
    <citation type="journal article" date="2019" name="Int. J. Syst. Evol. Microbiol.">
        <title>The Global Catalogue of Microorganisms (GCM) 10K type strain sequencing project: providing services to taxonomists for standard genome sequencing and annotation.</title>
        <authorList>
            <consortium name="The Broad Institute Genomics Platform"/>
            <consortium name="The Broad Institute Genome Sequencing Center for Infectious Disease"/>
            <person name="Wu L."/>
            <person name="Ma J."/>
        </authorList>
    </citation>
    <scope>NUCLEOTIDE SEQUENCE [LARGE SCALE GENOMIC DNA]</scope>
    <source>
        <strain evidence="2">JCM 32304</strain>
    </source>
</reference>
<dbReference type="RefSeq" id="WP_188918407.1">
    <property type="nucleotide sequence ID" value="NZ_BMQV01000008.1"/>
</dbReference>
<keyword evidence="2" id="KW-1185">Reference proteome</keyword>
<sequence>MERGIIITPNYSILNNGHGLQTNGSVDPTNLRNYLLFWDKIDYPTNNMIHIGGGADVDFLIQEGLAKSTRIEFRELRGDQNGFLPLVTQMATYEENNKSTDAEWSIAQLASQLIIPEQYSKKQGCLEFELYNAIQVPTGAVPLSDVVDFKNKRLPELLALRDAMDSIVDSVVASQDIPKRKNKALNKLHRDLNDFNRVMKETGFERVKRSLTAVATDPWFGVSNGMMLGTSYLPVNYQPYMQSLNVAALGACAVKFAYQELKVGRKIPEQYKHFAYLSSIQNSLV</sequence>
<accession>A0ABQ2Q5E8</accession>